<dbReference type="AlphaFoldDB" id="A0ABC9SQN0"/>
<accession>A0ABC9SQN0</accession>
<reference evidence="1 2" key="1">
    <citation type="submission" date="2013-01" db="EMBL/GenBank/DDBJ databases">
        <title>The Genome Sequence of Bacillus cereus TIAC219.</title>
        <authorList>
            <consortium name="The Broad Institute Genome Sequencing Platform"/>
            <consortium name="The Broad Institute Genome Sequencing Center for Infectious Disease"/>
            <person name="Feldgarden M."/>
            <person name="Van der Auwera G.A."/>
            <person name="Mahillon J."/>
            <person name="Duprez V."/>
            <person name="Timmery S."/>
            <person name="Mattelet C."/>
            <person name="Dierick K."/>
            <person name="Sun M."/>
            <person name="Yu Z."/>
            <person name="Zhu L."/>
            <person name="Hu X."/>
            <person name="Shank E.B."/>
            <person name="Swiecicka I."/>
            <person name="Hansen B.M."/>
            <person name="Andrup L."/>
            <person name="Walker B."/>
            <person name="Young S.K."/>
            <person name="Zeng Q."/>
            <person name="Gargeya S."/>
            <person name="Fitzgerald M."/>
            <person name="Haas B."/>
            <person name="Abouelleil A."/>
            <person name="Alvarado L."/>
            <person name="Arachchi H.M."/>
            <person name="Berlin A.M."/>
            <person name="Chapman S.B."/>
            <person name="Dewar J."/>
            <person name="Goldberg J."/>
            <person name="Griggs A."/>
            <person name="Gujja S."/>
            <person name="Hansen M."/>
            <person name="Howarth C."/>
            <person name="Imamovic A."/>
            <person name="Larimer J."/>
            <person name="McCowan C."/>
            <person name="Murphy C."/>
            <person name="Neiman D."/>
            <person name="Pearson M."/>
            <person name="Priest M."/>
            <person name="Roberts A."/>
            <person name="Saif S."/>
            <person name="Shea T."/>
            <person name="Sisk P."/>
            <person name="Sykes S."/>
            <person name="Wortman J."/>
            <person name="Nusbaum C."/>
            <person name="Birren B."/>
        </authorList>
    </citation>
    <scope>NUCLEOTIDE SEQUENCE [LARGE SCALE GENOMIC DNA]</scope>
    <source>
        <strain evidence="1 2">TIAC219</strain>
    </source>
</reference>
<dbReference type="EMBL" id="AHCJ01000083">
    <property type="protein sequence ID" value="EOQ57896.1"/>
    <property type="molecule type" value="Genomic_DNA"/>
</dbReference>
<name>A0ABC9SQN0_BACCE</name>
<organism evidence="1 2">
    <name type="scientific">Bacillus cereus TIAC219</name>
    <dbReference type="NCBI Taxonomy" id="718222"/>
    <lineage>
        <taxon>Bacteria</taxon>
        <taxon>Bacillati</taxon>
        <taxon>Bacillota</taxon>
        <taxon>Bacilli</taxon>
        <taxon>Bacillales</taxon>
        <taxon>Bacillaceae</taxon>
        <taxon>Bacillus</taxon>
        <taxon>Bacillus cereus group</taxon>
    </lineage>
</organism>
<dbReference type="RefSeq" id="WP_000913379.1">
    <property type="nucleotide sequence ID" value="NZ_KB976014.1"/>
</dbReference>
<comment type="caution">
    <text evidence="1">The sequence shown here is derived from an EMBL/GenBank/DDBJ whole genome shotgun (WGS) entry which is preliminary data.</text>
</comment>
<protein>
    <recommendedName>
        <fullName evidence="3">Holin</fullName>
    </recommendedName>
</protein>
<dbReference type="Proteomes" id="UP000014060">
    <property type="component" value="Unassembled WGS sequence"/>
</dbReference>
<gene>
    <name evidence="1" type="ORF">IAY_06190</name>
</gene>
<sequence>MLKKFGNKAGFRKLKLRLLNRGTLLALVAFLVKQGLAYGYIPTQEVADSIVTLADWATTGLIALGVINNASIGTGFGDKPIENVTFLGSNERWQNERISKLDRDLTQRGLG</sequence>
<evidence type="ECO:0000313" key="1">
    <source>
        <dbReference type="EMBL" id="EOQ57896.1"/>
    </source>
</evidence>
<evidence type="ECO:0000313" key="2">
    <source>
        <dbReference type="Proteomes" id="UP000014060"/>
    </source>
</evidence>
<proteinExistence type="predicted"/>
<evidence type="ECO:0008006" key="3">
    <source>
        <dbReference type="Google" id="ProtNLM"/>
    </source>
</evidence>